<dbReference type="Gene3D" id="1.20.81.30">
    <property type="entry name" value="Type II secretion system (T2SS), domain F"/>
    <property type="match status" value="2"/>
</dbReference>
<dbReference type="PANTHER" id="PTHR30012:SF0">
    <property type="entry name" value="TYPE II SECRETION SYSTEM PROTEIN F-RELATED"/>
    <property type="match status" value="1"/>
</dbReference>
<feature type="domain" description="Type II secretion system protein GspF" evidence="9">
    <location>
        <begin position="69"/>
        <end position="191"/>
    </location>
</feature>
<evidence type="ECO:0000259" key="9">
    <source>
        <dbReference type="Pfam" id="PF00482"/>
    </source>
</evidence>
<organism evidence="10 11">
    <name type="scientific">Beggiatoa alba B18LD</name>
    <dbReference type="NCBI Taxonomy" id="395493"/>
    <lineage>
        <taxon>Bacteria</taxon>
        <taxon>Pseudomonadati</taxon>
        <taxon>Pseudomonadota</taxon>
        <taxon>Gammaproteobacteria</taxon>
        <taxon>Thiotrichales</taxon>
        <taxon>Thiotrichaceae</taxon>
        <taxon>Beggiatoa</taxon>
    </lineage>
</organism>
<keyword evidence="3" id="KW-1003">Cell membrane</keyword>
<feature type="transmembrane region" description="Helical" evidence="8">
    <location>
        <begin position="167"/>
        <end position="190"/>
    </location>
</feature>
<evidence type="ECO:0000256" key="8">
    <source>
        <dbReference type="SAM" id="Phobius"/>
    </source>
</evidence>
<keyword evidence="11" id="KW-1185">Reference proteome</keyword>
<dbReference type="eggNOG" id="COG1459">
    <property type="taxonomic scope" value="Bacteria"/>
</dbReference>
<dbReference type="InterPro" id="IPR011850">
    <property type="entry name" value="T2SS_GspF"/>
</dbReference>
<feature type="transmembrane region" description="Helical" evidence="8">
    <location>
        <begin position="221"/>
        <end position="240"/>
    </location>
</feature>
<comment type="subcellular location">
    <subcellularLocation>
        <location evidence="1">Cell inner membrane</location>
        <topology evidence="1">Multi-pass membrane protein</topology>
    </subcellularLocation>
</comment>
<protein>
    <submittedName>
        <fullName evidence="10">General secretion pathway protein F</fullName>
    </submittedName>
</protein>
<dbReference type="Proteomes" id="UP000005744">
    <property type="component" value="Unassembled WGS sequence"/>
</dbReference>
<keyword evidence="5 8" id="KW-0812">Transmembrane</keyword>
<gene>
    <name evidence="10" type="ORF">BegalDRAFT_2685</name>
</gene>
<dbReference type="InterPro" id="IPR042094">
    <property type="entry name" value="T2SS_GspF_sf"/>
</dbReference>
<evidence type="ECO:0000256" key="2">
    <source>
        <dbReference type="ARBA" id="ARBA00005745"/>
    </source>
</evidence>
<dbReference type="STRING" id="395493.BegalDRAFT_2685"/>
<evidence type="ECO:0000256" key="7">
    <source>
        <dbReference type="ARBA" id="ARBA00023136"/>
    </source>
</evidence>
<keyword evidence="7 8" id="KW-0472">Membrane</keyword>
<dbReference type="Pfam" id="PF00482">
    <property type="entry name" value="T2SSF"/>
    <property type="match status" value="2"/>
</dbReference>
<dbReference type="FunFam" id="1.20.81.30:FF:000001">
    <property type="entry name" value="Type II secretion system protein F"/>
    <property type="match status" value="2"/>
</dbReference>
<dbReference type="GO" id="GO:0015628">
    <property type="term" value="P:protein secretion by the type II secretion system"/>
    <property type="evidence" value="ECO:0007669"/>
    <property type="project" value="InterPro"/>
</dbReference>
<dbReference type="InterPro" id="IPR003004">
    <property type="entry name" value="GspF/PilC"/>
</dbReference>
<dbReference type="OrthoDB" id="9805682at2"/>
<comment type="similarity">
    <text evidence="2">Belongs to the GSP F family.</text>
</comment>
<keyword evidence="6 8" id="KW-1133">Transmembrane helix</keyword>
<name>I3CIT3_9GAMM</name>
<dbReference type="GO" id="GO:0015627">
    <property type="term" value="C:type II protein secretion system complex"/>
    <property type="evidence" value="ECO:0007669"/>
    <property type="project" value="InterPro"/>
</dbReference>
<sequence length="402" mass="44930">MTAFDYTALDKQGRTRKGVLEGDTPRQIRQQLREQGLTPLSIDTVVQARQQQRRQRGIRVSATDLALITRQLATLVHSGLAIEETLRAVAEQTEKQRVKSLLLAVRSRVLEGHSLAEGLSDFPQVFPEIYRATVAAGEQSGHLDIVLERLAEYTENRQYMRQKTLMALFYPALLTLVALVVVIGLLAYVVPQVVQVFVNIKQELPLLTRVLIQISDFLREWGFVLLGILGISIAGMRYALRYERFLLQYHRLLLKLPLISRIERGVNVARFTRTLSILTESGVPVLEALRITSQVVSNRHMRQAVEEVTNKVREGSSLQAALSATGLFPPMTVYLIASGEASGALEKMLERAAITQERELETLIGVLLALFEPLLILAMGAIVLVIVLAILLPIFELNQLVK</sequence>
<dbReference type="EMBL" id="JH600070">
    <property type="protein sequence ID" value="EIJ43526.1"/>
    <property type="molecule type" value="Genomic_DNA"/>
</dbReference>
<dbReference type="GO" id="GO:0005886">
    <property type="term" value="C:plasma membrane"/>
    <property type="evidence" value="ECO:0007669"/>
    <property type="project" value="UniProtKB-SubCell"/>
</dbReference>
<dbReference type="PRINTS" id="PR00812">
    <property type="entry name" value="BCTERIALGSPF"/>
</dbReference>
<feature type="domain" description="Type II secretion system protein GspF" evidence="9">
    <location>
        <begin position="271"/>
        <end position="393"/>
    </location>
</feature>
<accession>I3CIT3</accession>
<dbReference type="AlphaFoldDB" id="I3CIT3"/>
<evidence type="ECO:0000256" key="3">
    <source>
        <dbReference type="ARBA" id="ARBA00022475"/>
    </source>
</evidence>
<dbReference type="RefSeq" id="WP_002690778.1">
    <property type="nucleotide sequence ID" value="NZ_JH600070.1"/>
</dbReference>
<dbReference type="InterPro" id="IPR018076">
    <property type="entry name" value="T2SS_GspF_dom"/>
</dbReference>
<dbReference type="PANTHER" id="PTHR30012">
    <property type="entry name" value="GENERAL SECRETION PATHWAY PROTEIN"/>
    <property type="match status" value="1"/>
</dbReference>
<evidence type="ECO:0000313" key="11">
    <source>
        <dbReference type="Proteomes" id="UP000005744"/>
    </source>
</evidence>
<evidence type="ECO:0000313" key="10">
    <source>
        <dbReference type="EMBL" id="EIJ43526.1"/>
    </source>
</evidence>
<keyword evidence="4" id="KW-0997">Cell inner membrane</keyword>
<evidence type="ECO:0000256" key="6">
    <source>
        <dbReference type="ARBA" id="ARBA00022989"/>
    </source>
</evidence>
<proteinExistence type="inferred from homology"/>
<evidence type="ECO:0000256" key="5">
    <source>
        <dbReference type="ARBA" id="ARBA00022692"/>
    </source>
</evidence>
<feature type="transmembrane region" description="Helical" evidence="8">
    <location>
        <begin position="374"/>
        <end position="395"/>
    </location>
</feature>
<evidence type="ECO:0000256" key="1">
    <source>
        <dbReference type="ARBA" id="ARBA00004429"/>
    </source>
</evidence>
<evidence type="ECO:0000256" key="4">
    <source>
        <dbReference type="ARBA" id="ARBA00022519"/>
    </source>
</evidence>
<dbReference type="NCBIfam" id="TIGR02120">
    <property type="entry name" value="GspF"/>
    <property type="match status" value="1"/>
</dbReference>
<reference evidence="10 11" key="1">
    <citation type="submission" date="2011-11" db="EMBL/GenBank/DDBJ databases">
        <title>Improved High-Quality Draft sequence of Beggiatoa alba B18lD.</title>
        <authorList>
            <consortium name="US DOE Joint Genome Institute"/>
            <person name="Lucas S."/>
            <person name="Han J."/>
            <person name="Lapidus A."/>
            <person name="Cheng J.-F."/>
            <person name="Goodwin L."/>
            <person name="Pitluck S."/>
            <person name="Peters L."/>
            <person name="Mikhailova N."/>
            <person name="Held B."/>
            <person name="Detter J.C."/>
            <person name="Han C."/>
            <person name="Tapia R."/>
            <person name="Land M."/>
            <person name="Hauser L."/>
            <person name="Kyrpides N."/>
            <person name="Ivanova N."/>
            <person name="Pagani I."/>
            <person name="Samuel K."/>
            <person name="Teske A."/>
            <person name="Mueller J."/>
            <person name="Woyke T."/>
        </authorList>
    </citation>
    <scope>NUCLEOTIDE SEQUENCE [LARGE SCALE GENOMIC DNA]</scope>
    <source>
        <strain evidence="10 11">B18LD</strain>
    </source>
</reference>
<dbReference type="HOGENOM" id="CLU_035032_0_1_6"/>